<comment type="function">
    <text evidence="2 7">Synthesizes alpha-1,4-glucan chains using ADP-glucose.</text>
</comment>
<dbReference type="CDD" id="cd03791">
    <property type="entry name" value="GT5_Glycogen_synthase_DULL1-like"/>
    <property type="match status" value="1"/>
</dbReference>
<dbReference type="PANTHER" id="PTHR45825:SF11">
    <property type="entry name" value="ALPHA AMYLASE DOMAIN-CONTAINING PROTEIN"/>
    <property type="match status" value="1"/>
</dbReference>
<sequence length="462" mass="49064">MRVLFATAELSPVATVGGLAAAAAGLGAELRRSGVDLDLVMPDYGDIALVDETTVELDVPDWVGAAVARQGRHPAVGPLTLIGVPGMARPHPYLQPDGAGWPDNAERFFRFARAVAAYCERTQPDVLHLNDWHTGAALAALDDPPPSVVSIHNLAYQGVADGAWLDRIGLNASHYEWWGDTNPLSGALALADRIVAVSPNYSGEIQTAANGFGLDGPLRNRADALVGILNGIDTDVWNPATDPHIAANYDAATLDAKQASRDALVERFGWSAEGGDAPIATVVTRLTEQKGIDLLVPLIPLLDQIPMRLAILGSGDAVLASRLAELAARFPDVFAFVDGYDETLSHLLFAGGDLFLVPSRFEPCGLTQMQAMRYGTIPVVTAVGGLVDTVPDADASPTGVGFVAAEVSSEHLLAALFRAARRVTNKRRRTALQKRMMSIDHSWTAPAAEYAALYDELVAERG</sequence>
<keyword evidence="5 7" id="KW-0808">Transferase</keyword>
<dbReference type="UniPathway" id="UPA00164"/>
<dbReference type="GO" id="GO:0005829">
    <property type="term" value="C:cytosol"/>
    <property type="evidence" value="ECO:0007669"/>
    <property type="project" value="TreeGrafter"/>
</dbReference>
<evidence type="ECO:0000256" key="2">
    <source>
        <dbReference type="ARBA" id="ARBA00002764"/>
    </source>
</evidence>
<evidence type="ECO:0000256" key="7">
    <source>
        <dbReference type="HAMAP-Rule" id="MF_00484"/>
    </source>
</evidence>
<evidence type="ECO:0000259" key="9">
    <source>
        <dbReference type="Pfam" id="PF08323"/>
    </source>
</evidence>
<comment type="catalytic activity">
    <reaction evidence="1 7">
        <text>[(1-&gt;4)-alpha-D-glucosyl](n) + ADP-alpha-D-glucose = [(1-&gt;4)-alpha-D-glucosyl](n+1) + ADP + H(+)</text>
        <dbReference type="Rhea" id="RHEA:18189"/>
        <dbReference type="Rhea" id="RHEA-COMP:9584"/>
        <dbReference type="Rhea" id="RHEA-COMP:9587"/>
        <dbReference type="ChEBI" id="CHEBI:15378"/>
        <dbReference type="ChEBI" id="CHEBI:15444"/>
        <dbReference type="ChEBI" id="CHEBI:57498"/>
        <dbReference type="ChEBI" id="CHEBI:456216"/>
        <dbReference type="EC" id="2.4.1.21"/>
    </reaction>
</comment>
<keyword evidence="6 7" id="KW-0320">Glycogen biosynthesis</keyword>
<dbReference type="EMBL" id="AP012057">
    <property type="protein sequence ID" value="BAN02205.1"/>
    <property type="molecule type" value="Genomic_DNA"/>
</dbReference>
<reference evidence="10 11" key="1">
    <citation type="journal article" date="2013" name="Int. J. Syst. Evol. Microbiol.">
        <title>Ilumatobacter nonamiense sp. nov. and Ilumatobacter coccineum sp. nov., isolated from seashore sand.</title>
        <authorList>
            <person name="Matsumoto A."/>
            <person name="Kasai H."/>
            <person name="Matsuo Y."/>
            <person name="Shizuri Y."/>
            <person name="Ichikawa N."/>
            <person name="Fujita N."/>
            <person name="Omura S."/>
            <person name="Takahashi Y."/>
        </authorList>
    </citation>
    <scope>NUCLEOTIDE SEQUENCE [LARGE SCALE GENOMIC DNA]</scope>
    <source>
        <strain evidence="11">NBRC 103263 / KCTC 29153 / YM16-304</strain>
    </source>
</reference>
<comment type="similarity">
    <text evidence="3 7">Belongs to the glycosyltransferase 1 family. Bacterial/plant glycogen synthase subfamily.</text>
</comment>
<dbReference type="Proteomes" id="UP000011863">
    <property type="component" value="Chromosome"/>
</dbReference>
<dbReference type="NCBIfam" id="TIGR02095">
    <property type="entry name" value="glgA"/>
    <property type="match status" value="1"/>
</dbReference>
<gene>
    <name evidence="7 10" type="primary">glgA</name>
    <name evidence="10" type="ORF">YM304_18910</name>
</gene>
<feature type="domain" description="Glycosyl transferase family 1" evidence="8">
    <location>
        <begin position="275"/>
        <end position="416"/>
    </location>
</feature>
<keyword evidence="4 7" id="KW-0328">Glycosyltransferase</keyword>
<dbReference type="GO" id="GO:0009011">
    <property type="term" value="F:alpha-1,4-glucan glucosyltransferase (ADP-glucose donor) activity"/>
    <property type="evidence" value="ECO:0007669"/>
    <property type="project" value="UniProtKB-UniRule"/>
</dbReference>
<comment type="pathway">
    <text evidence="7">Glycan biosynthesis; glycogen biosynthesis.</text>
</comment>
<dbReference type="Pfam" id="PF08323">
    <property type="entry name" value="Glyco_transf_5"/>
    <property type="match status" value="1"/>
</dbReference>
<dbReference type="KEGG" id="aym:YM304_18910"/>
<proteinExistence type="inferred from homology"/>
<dbReference type="Pfam" id="PF00534">
    <property type="entry name" value="Glycos_transf_1"/>
    <property type="match status" value="1"/>
</dbReference>
<evidence type="ECO:0000256" key="3">
    <source>
        <dbReference type="ARBA" id="ARBA00010281"/>
    </source>
</evidence>
<organism evidence="10 11">
    <name type="scientific">Ilumatobacter coccineus (strain NBRC 103263 / KCTC 29153 / YM16-304)</name>
    <dbReference type="NCBI Taxonomy" id="1313172"/>
    <lineage>
        <taxon>Bacteria</taxon>
        <taxon>Bacillati</taxon>
        <taxon>Actinomycetota</taxon>
        <taxon>Acidimicrobiia</taxon>
        <taxon>Acidimicrobiales</taxon>
        <taxon>Ilumatobacteraceae</taxon>
        <taxon>Ilumatobacter</taxon>
    </lineage>
</organism>
<protein>
    <recommendedName>
        <fullName evidence="7">Glycogen synthase</fullName>
        <ecNumber evidence="7">2.4.1.21</ecNumber>
    </recommendedName>
    <alternativeName>
        <fullName evidence="7">Starch [bacterial glycogen] synthase</fullName>
    </alternativeName>
</protein>
<feature type="domain" description="Starch synthase catalytic" evidence="9">
    <location>
        <begin position="2"/>
        <end position="219"/>
    </location>
</feature>
<dbReference type="InterPro" id="IPR013534">
    <property type="entry name" value="Starch_synth_cat_dom"/>
</dbReference>
<dbReference type="GO" id="GO:0005978">
    <property type="term" value="P:glycogen biosynthetic process"/>
    <property type="evidence" value="ECO:0007669"/>
    <property type="project" value="UniProtKB-UniRule"/>
</dbReference>
<evidence type="ECO:0000256" key="6">
    <source>
        <dbReference type="ARBA" id="ARBA00023056"/>
    </source>
</evidence>
<evidence type="ECO:0000256" key="1">
    <source>
        <dbReference type="ARBA" id="ARBA00001478"/>
    </source>
</evidence>
<dbReference type="HAMAP" id="MF_00484">
    <property type="entry name" value="Glycogen_synth"/>
    <property type="match status" value="1"/>
</dbReference>
<dbReference type="InterPro" id="IPR011835">
    <property type="entry name" value="GS/SS"/>
</dbReference>
<dbReference type="Gene3D" id="3.40.50.2000">
    <property type="entry name" value="Glycogen Phosphorylase B"/>
    <property type="match status" value="2"/>
</dbReference>
<accession>A0A6C7EAQ8</accession>
<evidence type="ECO:0000313" key="11">
    <source>
        <dbReference type="Proteomes" id="UP000011863"/>
    </source>
</evidence>
<evidence type="ECO:0000313" key="10">
    <source>
        <dbReference type="EMBL" id="BAN02205.1"/>
    </source>
</evidence>
<dbReference type="AlphaFoldDB" id="A0A6C7EAQ8"/>
<keyword evidence="11" id="KW-1185">Reference proteome</keyword>
<dbReference type="SUPFAM" id="SSF53756">
    <property type="entry name" value="UDP-Glycosyltransferase/glycogen phosphorylase"/>
    <property type="match status" value="1"/>
</dbReference>
<dbReference type="RefSeq" id="WP_015441452.1">
    <property type="nucleotide sequence ID" value="NC_020520.1"/>
</dbReference>
<dbReference type="OrthoDB" id="6286688at2"/>
<dbReference type="EC" id="2.4.1.21" evidence="7"/>
<evidence type="ECO:0000256" key="5">
    <source>
        <dbReference type="ARBA" id="ARBA00022679"/>
    </source>
</evidence>
<comment type="caution">
    <text evidence="7">Lacks conserved residue(s) required for the propagation of feature annotation.</text>
</comment>
<dbReference type="InterPro" id="IPR001296">
    <property type="entry name" value="Glyco_trans_1"/>
</dbReference>
<evidence type="ECO:0000256" key="4">
    <source>
        <dbReference type="ARBA" id="ARBA00022676"/>
    </source>
</evidence>
<dbReference type="GO" id="GO:0004373">
    <property type="term" value="F:alpha-1,4-glucan glucosyltransferase (UDP-glucose donor) activity"/>
    <property type="evidence" value="ECO:0007669"/>
    <property type="project" value="InterPro"/>
</dbReference>
<dbReference type="PANTHER" id="PTHR45825">
    <property type="entry name" value="GRANULE-BOUND STARCH SYNTHASE 1, CHLOROPLASTIC/AMYLOPLASTIC"/>
    <property type="match status" value="1"/>
</dbReference>
<name>A0A6C7EAQ8_ILUCY</name>
<evidence type="ECO:0000259" key="8">
    <source>
        <dbReference type="Pfam" id="PF00534"/>
    </source>
</evidence>